<comment type="similarity">
    <text evidence="1">Belongs to the TRAFAC class TrmE-Era-EngA-EngB-Septin-like GTPase superfamily. Septin GTPase family.</text>
</comment>
<accession>A0A5J5EKX3</accession>
<organism evidence="4 5">
    <name type="scientific">Sphaerosporella brunnea</name>
    <dbReference type="NCBI Taxonomy" id="1250544"/>
    <lineage>
        <taxon>Eukaryota</taxon>
        <taxon>Fungi</taxon>
        <taxon>Dikarya</taxon>
        <taxon>Ascomycota</taxon>
        <taxon>Pezizomycotina</taxon>
        <taxon>Pezizomycetes</taxon>
        <taxon>Pezizales</taxon>
        <taxon>Pyronemataceae</taxon>
        <taxon>Sphaerosporella</taxon>
    </lineage>
</organism>
<evidence type="ECO:0000259" key="3">
    <source>
        <dbReference type="PROSITE" id="PS51719"/>
    </source>
</evidence>
<dbReference type="PROSITE" id="PS51719">
    <property type="entry name" value="G_SEPTIN"/>
    <property type="match status" value="1"/>
</dbReference>
<dbReference type="InterPro" id="IPR027417">
    <property type="entry name" value="P-loop_NTPase"/>
</dbReference>
<feature type="compositionally biased region" description="Polar residues" evidence="2">
    <location>
        <begin position="72"/>
        <end position="85"/>
    </location>
</feature>
<dbReference type="Gene3D" id="3.40.50.300">
    <property type="entry name" value="P-loop containing nucleotide triphosphate hydrolases"/>
    <property type="match status" value="1"/>
</dbReference>
<sequence>MRPATTTASAADALIQGVSRPRKHSDSQHASSPDEHSASSSAPMLYFLADEATMAAATSASAASTALSSSSQNFGVRSLQESVSDSELRRERRSPVKEEKHEEEEEEEEEVDEDDQLDTHSMASLSTANPDFMSGIPSPKTNMSVPLTPVLGPSIAPSPINSPVASRTASDGEADDYMGGGGPQLIMPQIVIPSRRPFTEKGKRIGRLKMLIAGDSGIGKTSLIKSIVQTCEDIVHVDPLMTDNATRRSRRNGDSESTRKITEVYASTRPYPQWWSEIDDSKVLRRRKSRCGPEEQVIERNLCFVDTPGYGSGTSFLECIEPVVRYVETQFERTQSIIVNGEGDLMSLLSGNGTPAVDIVFYVVLHRLKPVDIEFMRRLSPFTNVLPVIAKSDTLTPQQVTSLKLSILSDLRSAGVRPFLFGKSSSDILRSAAMNADGEASTVTAPFAISSIVSSDSENMDASVLMSPDYVPPLIDTELKLLVDQVFDPDNISWLKHSAAKKYMLWRQNVAAAALVTTRTLGSPGRPSTPPRSPSASGMLVQFNRGTGNVADSFAADSFALARVADHTQREERLAKVRLSRWANDLQRSLAAEKERYERLARGERAVWLTERLGECIADGQLVPITSLGGKGLPKVEPTGNLFVDTRDPFGILQLNETVGRKVLVMIKIAGLGGLVGVVGVWVYKQWGAAGLQELVREVGSR</sequence>
<dbReference type="Pfam" id="PF00735">
    <property type="entry name" value="Septin"/>
    <property type="match status" value="1"/>
</dbReference>
<name>A0A5J5EKX3_9PEZI</name>
<dbReference type="Pfam" id="PF20571">
    <property type="entry name" value="DUF6780"/>
    <property type="match status" value="1"/>
</dbReference>
<feature type="domain" description="Septin-type G" evidence="3">
    <location>
        <begin position="204"/>
        <end position="513"/>
    </location>
</feature>
<feature type="region of interest" description="Disordered" evidence="2">
    <location>
        <begin position="67"/>
        <end position="118"/>
    </location>
</feature>
<proteinExistence type="inferred from homology"/>
<evidence type="ECO:0000313" key="4">
    <source>
        <dbReference type="EMBL" id="KAA8895656.1"/>
    </source>
</evidence>
<evidence type="ECO:0000313" key="5">
    <source>
        <dbReference type="Proteomes" id="UP000326924"/>
    </source>
</evidence>
<feature type="compositionally biased region" description="Basic and acidic residues" evidence="2">
    <location>
        <begin position="24"/>
        <end position="37"/>
    </location>
</feature>
<dbReference type="EMBL" id="VXIS01000251">
    <property type="protein sequence ID" value="KAA8895656.1"/>
    <property type="molecule type" value="Genomic_DNA"/>
</dbReference>
<keyword evidence="5" id="KW-1185">Reference proteome</keyword>
<protein>
    <submittedName>
        <fullName evidence="4">Septin-domain-containing protein</fullName>
    </submittedName>
</protein>
<dbReference type="GO" id="GO:0005525">
    <property type="term" value="F:GTP binding"/>
    <property type="evidence" value="ECO:0007669"/>
    <property type="project" value="UniProtKB-KW"/>
</dbReference>
<dbReference type="OrthoDB" id="4150765at2759"/>
<gene>
    <name evidence="4" type="ORF">FN846DRAFT_784762</name>
</gene>
<dbReference type="AlphaFoldDB" id="A0A5J5EKX3"/>
<dbReference type="InParanoid" id="A0A5J5EKX3"/>
<dbReference type="PANTHER" id="PTHR18884">
    <property type="entry name" value="SEPTIN"/>
    <property type="match status" value="1"/>
</dbReference>
<feature type="compositionally biased region" description="Acidic residues" evidence="2">
    <location>
        <begin position="101"/>
        <end position="116"/>
    </location>
</feature>
<dbReference type="InterPro" id="IPR046707">
    <property type="entry name" value="DUF6780"/>
</dbReference>
<reference evidence="4 5" key="1">
    <citation type="submission" date="2019-09" db="EMBL/GenBank/DDBJ databases">
        <title>Draft genome of the ectomycorrhizal ascomycete Sphaerosporella brunnea.</title>
        <authorList>
            <consortium name="DOE Joint Genome Institute"/>
            <person name="Benucci G.M."/>
            <person name="Marozzi G."/>
            <person name="Antonielli L."/>
            <person name="Sanchez S."/>
            <person name="Marco P."/>
            <person name="Wang X."/>
            <person name="Falini L.B."/>
            <person name="Barry K."/>
            <person name="Haridas S."/>
            <person name="Lipzen A."/>
            <person name="Labutti K."/>
            <person name="Grigoriev I.V."/>
            <person name="Murat C."/>
            <person name="Martin F."/>
            <person name="Albertini E."/>
            <person name="Donnini D."/>
            <person name="Bonito G."/>
        </authorList>
    </citation>
    <scope>NUCLEOTIDE SEQUENCE [LARGE SCALE GENOMIC DNA]</scope>
    <source>
        <strain evidence="4 5">Sb_GMNB300</strain>
    </source>
</reference>
<dbReference type="InterPro" id="IPR030379">
    <property type="entry name" value="G_SEPTIN_dom"/>
</dbReference>
<feature type="compositionally biased region" description="Basic and acidic residues" evidence="2">
    <location>
        <begin position="86"/>
        <end position="100"/>
    </location>
</feature>
<dbReference type="Proteomes" id="UP000326924">
    <property type="component" value="Unassembled WGS sequence"/>
</dbReference>
<keyword evidence="1" id="KW-0342">GTP-binding</keyword>
<evidence type="ECO:0000256" key="2">
    <source>
        <dbReference type="SAM" id="MobiDB-lite"/>
    </source>
</evidence>
<evidence type="ECO:0000256" key="1">
    <source>
        <dbReference type="RuleBase" id="RU004560"/>
    </source>
</evidence>
<keyword evidence="1" id="KW-0547">Nucleotide-binding</keyword>
<comment type="caution">
    <text evidence="4">The sequence shown here is derived from an EMBL/GenBank/DDBJ whole genome shotgun (WGS) entry which is preliminary data.</text>
</comment>
<dbReference type="SUPFAM" id="SSF52540">
    <property type="entry name" value="P-loop containing nucleoside triphosphate hydrolases"/>
    <property type="match status" value="1"/>
</dbReference>
<feature type="region of interest" description="Disordered" evidence="2">
    <location>
        <begin position="1"/>
        <end position="42"/>
    </location>
</feature>